<proteinExistence type="predicted"/>
<name>A0ABQ7S2Y9_PICAN</name>
<keyword evidence="3" id="KW-1185">Reference proteome</keyword>
<dbReference type="EMBL" id="JAHLVD010000001">
    <property type="protein sequence ID" value="KAG7852355.1"/>
    <property type="molecule type" value="Genomic_DNA"/>
</dbReference>
<comment type="caution">
    <text evidence="2">The sequence shown here is derived from an EMBL/GenBank/DDBJ whole genome shotgun (WGS) entry which is preliminary data.</text>
</comment>
<dbReference type="Proteomes" id="UP001197328">
    <property type="component" value="Unassembled WGS sequence"/>
</dbReference>
<reference evidence="2 3" key="1">
    <citation type="journal article" date="2021" name="G3 (Bethesda)">
        <title>Genomic diversity, chromosomal rearrangements, and interspecies hybridization in the ogataea polymorpha species complex.</title>
        <authorList>
            <person name="Hanson S.J."/>
            <person name="Cinneide E.O."/>
            <person name="Salzberg L.I."/>
            <person name="Wolfe K.H."/>
            <person name="McGowan J."/>
            <person name="Fitzpatrick D.A."/>
            <person name="Matlin K."/>
        </authorList>
    </citation>
    <scope>NUCLEOTIDE SEQUENCE [LARGE SCALE GENOMIC DNA]</scope>
    <source>
        <strain evidence="2">51-138</strain>
    </source>
</reference>
<evidence type="ECO:0000256" key="1">
    <source>
        <dbReference type="SAM" id="MobiDB-lite"/>
    </source>
</evidence>
<feature type="compositionally biased region" description="Polar residues" evidence="1">
    <location>
        <begin position="215"/>
        <end position="227"/>
    </location>
</feature>
<gene>
    <name evidence="2" type="ORF">KL940_000056</name>
</gene>
<accession>A0ABQ7S2Y9</accession>
<organism evidence="2 3">
    <name type="scientific">Pichia angusta</name>
    <name type="common">Yeast</name>
    <name type="synonym">Hansenula polymorpha</name>
    <dbReference type="NCBI Taxonomy" id="870730"/>
    <lineage>
        <taxon>Eukaryota</taxon>
        <taxon>Fungi</taxon>
        <taxon>Dikarya</taxon>
        <taxon>Ascomycota</taxon>
        <taxon>Saccharomycotina</taxon>
        <taxon>Pichiomycetes</taxon>
        <taxon>Pichiales</taxon>
        <taxon>Pichiaceae</taxon>
        <taxon>Ogataea</taxon>
    </lineage>
</organism>
<evidence type="ECO:0000313" key="3">
    <source>
        <dbReference type="Proteomes" id="UP001197328"/>
    </source>
</evidence>
<evidence type="ECO:0000313" key="2">
    <source>
        <dbReference type="EMBL" id="KAG7852355.1"/>
    </source>
</evidence>
<protein>
    <submittedName>
        <fullName evidence="2">Uncharacterized protein</fullName>
    </submittedName>
</protein>
<feature type="region of interest" description="Disordered" evidence="1">
    <location>
        <begin position="206"/>
        <end position="236"/>
    </location>
</feature>
<sequence>MGRADFKSFGSNLDSTLHSRVKIDTHRSASVMSPGIFQAKQFILAMRTIAGSPNGRYFDAAHSVEGIYRTLKGSKPSSNGTPADRTEALLPILISLAVDIVSQLQSNFSGVSVLADLNSSSEAVLRAISCKASLVNQTRASICTKSTVPSPFSTPGGGCRTYRVSCKPMDAPQSNVHVKILQILDRFHPSCKIRLISALGQTYLPSDSNERKTESSQTCGSKVSSVMNRELPKGNT</sequence>